<evidence type="ECO:0000313" key="3">
    <source>
        <dbReference type="Proteomes" id="UP001151760"/>
    </source>
</evidence>
<feature type="region of interest" description="Disordered" evidence="1">
    <location>
        <begin position="216"/>
        <end position="256"/>
    </location>
</feature>
<proteinExistence type="predicted"/>
<accession>A0ABQ5GHX2</accession>
<feature type="compositionally biased region" description="Acidic residues" evidence="1">
    <location>
        <begin position="297"/>
        <end position="306"/>
    </location>
</feature>
<name>A0ABQ5GHX2_9ASTR</name>
<feature type="compositionally biased region" description="Basic and acidic residues" evidence="1">
    <location>
        <begin position="331"/>
        <end position="355"/>
    </location>
</feature>
<dbReference type="EMBL" id="BQNB010018439">
    <property type="protein sequence ID" value="GJT74408.1"/>
    <property type="molecule type" value="Genomic_DNA"/>
</dbReference>
<sequence>MAQHVIPAAQLVPQYKTIRRCNNYAVLQSIPCSPECKIVGQILLDHPLSYALTTTADVPAVYLQQFWRTVSKVPYTEDTIKFLLDTQQFTFTMDIVGYQGVVNKVSAFFTKNLAQPWQTMFKDFINNVFQKKEAIQYPCFIKLIIADLMKKFPNIPKMLEEDYHSIKDDVPLVSVYTTGNVLVRGMLIPDALLIAEIRYTDDFKEYETVTPIVSASPQETKKRKQTAGESSSSRIIIKKKKPSTPSIPPPGDNRERDEMAEATILSLTLHKIALDAEAKENIAKVQEMLAQEEIDELVDGDEDEESSASAFADTVLNDVDDDIGSKLEPGSYKEHPEHVSDDDEKKKKDEEVEKEKEVVEIVKDTNVDDTSAKKNEEFVTEKEVVDIRRELIRSHIKNKFITREFFAEKIKEVLQHYNTIVAELTVATTNEIIKKEMPRLVKLAVDKDREVSPVDISGMVSKAFAAHAPKMIDELFRQHMQNTTLNLYPKSRSSTATKSSADLQQQLYHTMKEKPQDQAANPEIWESLKAKFEKP</sequence>
<protein>
    <submittedName>
        <fullName evidence="2">Uncharacterized protein</fullName>
    </submittedName>
</protein>
<reference evidence="2" key="2">
    <citation type="submission" date="2022-01" db="EMBL/GenBank/DDBJ databases">
        <authorList>
            <person name="Yamashiro T."/>
            <person name="Shiraishi A."/>
            <person name="Satake H."/>
            <person name="Nakayama K."/>
        </authorList>
    </citation>
    <scope>NUCLEOTIDE SEQUENCE</scope>
</reference>
<feature type="compositionally biased region" description="Low complexity" evidence="1">
    <location>
        <begin position="490"/>
        <end position="501"/>
    </location>
</feature>
<evidence type="ECO:0000256" key="1">
    <source>
        <dbReference type="SAM" id="MobiDB-lite"/>
    </source>
</evidence>
<gene>
    <name evidence="2" type="ORF">Tco_1041133</name>
</gene>
<organism evidence="2 3">
    <name type="scientific">Tanacetum coccineum</name>
    <dbReference type="NCBI Taxonomy" id="301880"/>
    <lineage>
        <taxon>Eukaryota</taxon>
        <taxon>Viridiplantae</taxon>
        <taxon>Streptophyta</taxon>
        <taxon>Embryophyta</taxon>
        <taxon>Tracheophyta</taxon>
        <taxon>Spermatophyta</taxon>
        <taxon>Magnoliopsida</taxon>
        <taxon>eudicotyledons</taxon>
        <taxon>Gunneridae</taxon>
        <taxon>Pentapetalae</taxon>
        <taxon>asterids</taxon>
        <taxon>campanulids</taxon>
        <taxon>Asterales</taxon>
        <taxon>Asteraceae</taxon>
        <taxon>Asteroideae</taxon>
        <taxon>Anthemideae</taxon>
        <taxon>Anthemidinae</taxon>
        <taxon>Tanacetum</taxon>
    </lineage>
</organism>
<keyword evidence="3" id="KW-1185">Reference proteome</keyword>
<comment type="caution">
    <text evidence="2">The sequence shown here is derived from an EMBL/GenBank/DDBJ whole genome shotgun (WGS) entry which is preliminary data.</text>
</comment>
<evidence type="ECO:0000313" key="2">
    <source>
        <dbReference type="EMBL" id="GJT74408.1"/>
    </source>
</evidence>
<reference evidence="2" key="1">
    <citation type="journal article" date="2022" name="Int. J. Mol. Sci.">
        <title>Draft Genome of Tanacetum Coccineum: Genomic Comparison of Closely Related Tanacetum-Family Plants.</title>
        <authorList>
            <person name="Yamashiro T."/>
            <person name="Shiraishi A."/>
            <person name="Nakayama K."/>
            <person name="Satake H."/>
        </authorList>
    </citation>
    <scope>NUCLEOTIDE SEQUENCE</scope>
</reference>
<feature type="compositionally biased region" description="Basic and acidic residues" evidence="1">
    <location>
        <begin position="526"/>
        <end position="535"/>
    </location>
</feature>
<dbReference type="Proteomes" id="UP001151760">
    <property type="component" value="Unassembled WGS sequence"/>
</dbReference>
<feature type="region of interest" description="Disordered" evidence="1">
    <location>
        <begin position="489"/>
        <end position="535"/>
    </location>
</feature>
<feature type="region of interest" description="Disordered" evidence="1">
    <location>
        <begin position="297"/>
        <end position="355"/>
    </location>
</feature>